<protein>
    <submittedName>
        <fullName evidence="1">Uncharacterized protein</fullName>
    </submittedName>
</protein>
<dbReference type="AlphaFoldDB" id="A0A0A8ZXS4"/>
<reference evidence="1" key="2">
    <citation type="journal article" date="2015" name="Data Brief">
        <title>Shoot transcriptome of the giant reed, Arundo donax.</title>
        <authorList>
            <person name="Barrero R.A."/>
            <person name="Guerrero F.D."/>
            <person name="Moolhuijzen P."/>
            <person name="Goolsby J.A."/>
            <person name="Tidwell J."/>
            <person name="Bellgard S.E."/>
            <person name="Bellgard M.I."/>
        </authorList>
    </citation>
    <scope>NUCLEOTIDE SEQUENCE</scope>
    <source>
        <tissue evidence="1">Shoot tissue taken approximately 20 cm above the soil surface</tissue>
    </source>
</reference>
<dbReference type="EMBL" id="GBRH01254294">
    <property type="protein sequence ID" value="JAD43601.1"/>
    <property type="molecule type" value="Transcribed_RNA"/>
</dbReference>
<sequence length="58" mass="6536">MGCGFPVSDSCAHGCLLTREDQAGRKQRLHPVNDGMQLSCFTMLLHQCFTIITKIRRI</sequence>
<evidence type="ECO:0000313" key="1">
    <source>
        <dbReference type="EMBL" id="JAD43601.1"/>
    </source>
</evidence>
<reference evidence="1" key="1">
    <citation type="submission" date="2014-09" db="EMBL/GenBank/DDBJ databases">
        <authorList>
            <person name="Magalhaes I.L.F."/>
            <person name="Oliveira U."/>
            <person name="Santos F.R."/>
            <person name="Vidigal T.H.D.A."/>
            <person name="Brescovit A.D."/>
            <person name="Santos A.J."/>
        </authorList>
    </citation>
    <scope>NUCLEOTIDE SEQUENCE</scope>
    <source>
        <tissue evidence="1">Shoot tissue taken approximately 20 cm above the soil surface</tissue>
    </source>
</reference>
<organism evidence="1">
    <name type="scientific">Arundo donax</name>
    <name type="common">Giant reed</name>
    <name type="synonym">Donax arundinaceus</name>
    <dbReference type="NCBI Taxonomy" id="35708"/>
    <lineage>
        <taxon>Eukaryota</taxon>
        <taxon>Viridiplantae</taxon>
        <taxon>Streptophyta</taxon>
        <taxon>Embryophyta</taxon>
        <taxon>Tracheophyta</taxon>
        <taxon>Spermatophyta</taxon>
        <taxon>Magnoliopsida</taxon>
        <taxon>Liliopsida</taxon>
        <taxon>Poales</taxon>
        <taxon>Poaceae</taxon>
        <taxon>PACMAD clade</taxon>
        <taxon>Arundinoideae</taxon>
        <taxon>Arundineae</taxon>
        <taxon>Arundo</taxon>
    </lineage>
</organism>
<name>A0A0A8ZXS4_ARUDO</name>
<accession>A0A0A8ZXS4</accession>
<proteinExistence type="predicted"/>